<dbReference type="PANTHER" id="PTHR47165:SF4">
    <property type="entry name" value="OS03G0429900 PROTEIN"/>
    <property type="match status" value="1"/>
</dbReference>
<dbReference type="EMBL" id="KV020159">
    <property type="protein sequence ID" value="KZV14921.1"/>
    <property type="molecule type" value="Genomic_DNA"/>
</dbReference>
<dbReference type="GO" id="GO:0003677">
    <property type="term" value="F:DNA binding"/>
    <property type="evidence" value="ECO:0007669"/>
    <property type="project" value="UniProtKB-KW"/>
</dbReference>
<dbReference type="GO" id="GO:0005634">
    <property type="term" value="C:nucleus"/>
    <property type="evidence" value="ECO:0007669"/>
    <property type="project" value="UniProtKB-SubCell"/>
</dbReference>
<dbReference type="OrthoDB" id="1751331at2759"/>
<evidence type="ECO:0000256" key="1">
    <source>
        <dbReference type="ARBA" id="ARBA00004123"/>
    </source>
</evidence>
<dbReference type="Pfam" id="PF02721">
    <property type="entry name" value="DUF223"/>
    <property type="match status" value="1"/>
</dbReference>
<comment type="similarity">
    <text evidence="2 14">Belongs to the replication factor A protein 1 family.</text>
</comment>
<dbReference type="Pfam" id="PF08646">
    <property type="entry name" value="Rep_fac-A_C"/>
    <property type="match status" value="1"/>
</dbReference>
<protein>
    <recommendedName>
        <fullName evidence="14">Replication protein A subunit</fullName>
    </recommendedName>
</protein>
<dbReference type="SUPFAM" id="SSF50249">
    <property type="entry name" value="Nucleic acid-binding proteins"/>
    <property type="match status" value="4"/>
</dbReference>
<evidence type="ECO:0000259" key="16">
    <source>
        <dbReference type="Pfam" id="PF04057"/>
    </source>
</evidence>
<organism evidence="19 20">
    <name type="scientific">Dorcoceras hygrometricum</name>
    <dbReference type="NCBI Taxonomy" id="472368"/>
    <lineage>
        <taxon>Eukaryota</taxon>
        <taxon>Viridiplantae</taxon>
        <taxon>Streptophyta</taxon>
        <taxon>Embryophyta</taxon>
        <taxon>Tracheophyta</taxon>
        <taxon>Spermatophyta</taxon>
        <taxon>Magnoliopsida</taxon>
        <taxon>eudicotyledons</taxon>
        <taxon>Gunneridae</taxon>
        <taxon>Pentapetalae</taxon>
        <taxon>asterids</taxon>
        <taxon>lamiids</taxon>
        <taxon>Lamiales</taxon>
        <taxon>Gesneriaceae</taxon>
        <taxon>Didymocarpoideae</taxon>
        <taxon>Trichosporeae</taxon>
        <taxon>Loxocarpinae</taxon>
        <taxon>Dorcoceras</taxon>
    </lineage>
</organism>
<feature type="domain" description="Replication protein A OB" evidence="18">
    <location>
        <begin position="310"/>
        <end position="405"/>
    </location>
</feature>
<evidence type="ECO:0000256" key="11">
    <source>
        <dbReference type="ARBA" id="ARBA00023242"/>
    </source>
</evidence>
<evidence type="ECO:0000256" key="9">
    <source>
        <dbReference type="ARBA" id="ARBA00023172"/>
    </source>
</evidence>
<comment type="function">
    <text evidence="12 14">Component of the replication protein A complex (RPA) required for DNA recombination, repair and replication. The activity of RPA is mediated by single-stranded DNA binding and protein interactions. Probably involved in repair of double-strand DNA breaks (DSBs) induced by genotoxic stresses.</text>
</comment>
<dbReference type="PANTHER" id="PTHR47165">
    <property type="entry name" value="OS03G0429900 PROTEIN"/>
    <property type="match status" value="1"/>
</dbReference>
<keyword evidence="11 14" id="KW-0539">Nucleus</keyword>
<dbReference type="FunFam" id="2.40.50.140:FF:000064">
    <property type="entry name" value="Replication protein A subunit"/>
    <property type="match status" value="1"/>
</dbReference>
<keyword evidence="8 14" id="KW-0238">DNA-binding</keyword>
<keyword evidence="9" id="KW-0233">DNA recombination</keyword>
<gene>
    <name evidence="19" type="ORF">F511_34494</name>
</gene>
<keyword evidence="6 14" id="KW-0863">Zinc-finger</keyword>
<comment type="subunit">
    <text evidence="13 14">Heterotrimer of RPA1, RPA2 and RPA3 (canonical replication protein A complex).</text>
</comment>
<evidence type="ECO:0000259" key="15">
    <source>
        <dbReference type="Pfam" id="PF02721"/>
    </source>
</evidence>
<comment type="subcellular location">
    <subcellularLocation>
        <location evidence="1 14">Nucleus</location>
    </subcellularLocation>
</comment>
<evidence type="ECO:0000259" key="18">
    <source>
        <dbReference type="Pfam" id="PF16900"/>
    </source>
</evidence>
<evidence type="ECO:0000313" key="20">
    <source>
        <dbReference type="Proteomes" id="UP000250235"/>
    </source>
</evidence>
<evidence type="ECO:0000256" key="8">
    <source>
        <dbReference type="ARBA" id="ARBA00023125"/>
    </source>
</evidence>
<proteinExistence type="inferred from homology"/>
<feature type="domain" description="Replication protein A 70 kDa DNA-binding subunit B/D first OB fold" evidence="15">
    <location>
        <begin position="179"/>
        <end position="283"/>
    </location>
</feature>
<evidence type="ECO:0000256" key="4">
    <source>
        <dbReference type="ARBA" id="ARBA00022723"/>
    </source>
</evidence>
<dbReference type="InterPro" id="IPR004591">
    <property type="entry name" value="Rfa1"/>
</dbReference>
<evidence type="ECO:0000256" key="7">
    <source>
        <dbReference type="ARBA" id="ARBA00022833"/>
    </source>
</evidence>
<dbReference type="InterPro" id="IPR012340">
    <property type="entry name" value="NA-bd_OB-fold"/>
</dbReference>
<dbReference type="CDD" id="cd04474">
    <property type="entry name" value="RPA1_DBD_A"/>
    <property type="match status" value="1"/>
</dbReference>
<dbReference type="CDD" id="cd04475">
    <property type="entry name" value="RPA1_DBD_B"/>
    <property type="match status" value="1"/>
</dbReference>
<evidence type="ECO:0000256" key="12">
    <source>
        <dbReference type="ARBA" id="ARBA00058063"/>
    </source>
</evidence>
<sequence>MAKKVSPDAISTIFANPCPDSTSDLPEIIIQVVDLKPTGSKYMFMASDGKKKVRALLQSTLSSEVISGNIQNLGLIRIIDYALNDIPTKNEKFLIVSKCESVSPALESEYKAEVKTDETEVVPKPEQEIHVKNEVKSEGSGIVLKPKQEIVAKSAHQIVQEQHGNMAPAARMSMTRRIHPLVSLNPYQGNWTIKVRVTSKGNMRTYKNARGEGCVFNVELTDEDGTQIQATMFNEAARKFYDKFQMGKVYFISKGTLKVANKQFKTVQNEYEMTLNENSEVEEVFNEAAFIPETKYNFVPIDELGPYVNGRELVDVIGVVQNVSPTMSIRRKSNNESVPKRDITIADETQKTVVVSLWNDLATNVGQELLDMADKSPIVAIKSLRVGDFQGVSLSTLSKSVLAVNPETPEANKLRSWFESEGKEMHMASVGFGLSPNIKGGVHSMYSDRVSLAHITNNPSLGEDKPVFFCIKAYISSIKPDQTMWYRACKTCNKKVTEAVGSGYWCEGCQKNEEECSLRYIMAVKVSDASGEAYLSVFNDQAEILIGCSADELNVLKSQDGDNSYQMKLKEATWVPHLFRVSVTPHEYNNEKRQRITVKAVVPIDYVAESNHLLEEISKLKVSK</sequence>
<dbReference type="Proteomes" id="UP000250235">
    <property type="component" value="Unassembled WGS sequence"/>
</dbReference>
<evidence type="ECO:0000256" key="2">
    <source>
        <dbReference type="ARBA" id="ARBA00005690"/>
    </source>
</evidence>
<accession>A0A2Z7A0T9</accession>
<feature type="domain" description="Replication factor A C-terminal" evidence="17">
    <location>
        <begin position="468"/>
        <end position="613"/>
    </location>
</feature>
<dbReference type="CDD" id="cd04476">
    <property type="entry name" value="RPA1_DBD_C"/>
    <property type="match status" value="1"/>
</dbReference>
<dbReference type="FunFam" id="2.40.50.140:FF:000090">
    <property type="entry name" value="Replication protein A subunit"/>
    <property type="match status" value="1"/>
</dbReference>
<evidence type="ECO:0000256" key="6">
    <source>
        <dbReference type="ARBA" id="ARBA00022771"/>
    </source>
</evidence>
<evidence type="ECO:0000313" key="19">
    <source>
        <dbReference type="EMBL" id="KZV14921.1"/>
    </source>
</evidence>
<dbReference type="NCBIfam" id="TIGR00617">
    <property type="entry name" value="rpa1"/>
    <property type="match status" value="1"/>
</dbReference>
<dbReference type="Gene3D" id="2.40.50.140">
    <property type="entry name" value="Nucleic acid-binding proteins"/>
    <property type="match status" value="4"/>
</dbReference>
<dbReference type="InterPro" id="IPR031657">
    <property type="entry name" value="REPA_OB_2"/>
</dbReference>
<dbReference type="GO" id="GO:0008270">
    <property type="term" value="F:zinc ion binding"/>
    <property type="evidence" value="ECO:0007669"/>
    <property type="project" value="UniProtKB-KW"/>
</dbReference>
<keyword evidence="20" id="KW-1185">Reference proteome</keyword>
<evidence type="ECO:0000256" key="10">
    <source>
        <dbReference type="ARBA" id="ARBA00023204"/>
    </source>
</evidence>
<dbReference type="InterPro" id="IPR003871">
    <property type="entry name" value="RFA1B/D_OB_1st"/>
</dbReference>
<dbReference type="Pfam" id="PF16900">
    <property type="entry name" value="REPA_OB_2"/>
    <property type="match status" value="1"/>
</dbReference>
<evidence type="ECO:0000259" key="17">
    <source>
        <dbReference type="Pfam" id="PF08646"/>
    </source>
</evidence>
<feature type="domain" description="Replication factor-A protein 1 N-terminal" evidence="16">
    <location>
        <begin position="5"/>
        <end position="102"/>
    </location>
</feature>
<dbReference type="InterPro" id="IPR013955">
    <property type="entry name" value="Rep_factor-A_C"/>
</dbReference>
<evidence type="ECO:0000256" key="13">
    <source>
        <dbReference type="ARBA" id="ARBA00065674"/>
    </source>
</evidence>
<reference evidence="19 20" key="1">
    <citation type="journal article" date="2015" name="Proc. Natl. Acad. Sci. U.S.A.">
        <title>The resurrection genome of Boea hygrometrica: A blueprint for survival of dehydration.</title>
        <authorList>
            <person name="Xiao L."/>
            <person name="Yang G."/>
            <person name="Zhang L."/>
            <person name="Yang X."/>
            <person name="Zhao S."/>
            <person name="Ji Z."/>
            <person name="Zhou Q."/>
            <person name="Hu M."/>
            <person name="Wang Y."/>
            <person name="Chen M."/>
            <person name="Xu Y."/>
            <person name="Jin H."/>
            <person name="Xiao X."/>
            <person name="Hu G."/>
            <person name="Bao F."/>
            <person name="Hu Y."/>
            <person name="Wan P."/>
            <person name="Li L."/>
            <person name="Deng X."/>
            <person name="Kuang T."/>
            <person name="Xiang C."/>
            <person name="Zhu J.K."/>
            <person name="Oliver M.J."/>
            <person name="He Y."/>
        </authorList>
    </citation>
    <scope>NUCLEOTIDE SEQUENCE [LARGE SCALE GENOMIC DNA]</scope>
    <source>
        <strain evidence="20">cv. XS01</strain>
    </source>
</reference>
<evidence type="ECO:0000256" key="3">
    <source>
        <dbReference type="ARBA" id="ARBA00022705"/>
    </source>
</evidence>
<dbReference type="GO" id="GO:0006281">
    <property type="term" value="P:DNA repair"/>
    <property type="evidence" value="ECO:0007669"/>
    <property type="project" value="UniProtKB-KW"/>
</dbReference>
<keyword evidence="10" id="KW-0234">DNA repair</keyword>
<dbReference type="GO" id="GO:0006260">
    <property type="term" value="P:DNA replication"/>
    <property type="evidence" value="ECO:0007669"/>
    <property type="project" value="UniProtKB-KW"/>
</dbReference>
<keyword evidence="4 14" id="KW-0479">Metal-binding</keyword>
<name>A0A2Z7A0T9_9LAMI</name>
<evidence type="ECO:0000256" key="14">
    <source>
        <dbReference type="RuleBase" id="RU364130"/>
    </source>
</evidence>
<dbReference type="FunFam" id="2.40.50.140:FF:000041">
    <property type="entry name" value="Replication protein A subunit"/>
    <property type="match status" value="1"/>
</dbReference>
<dbReference type="FunFam" id="2.40.50.140:FF:000257">
    <property type="entry name" value="Replication protein A subunit"/>
    <property type="match status" value="1"/>
</dbReference>
<evidence type="ECO:0000256" key="5">
    <source>
        <dbReference type="ARBA" id="ARBA00022763"/>
    </source>
</evidence>
<keyword evidence="7 14" id="KW-0862">Zinc</keyword>
<keyword evidence="3 14" id="KW-0235">DNA replication</keyword>
<dbReference type="InterPro" id="IPR007199">
    <property type="entry name" value="Rep_factor-A_N"/>
</dbReference>
<keyword evidence="5" id="KW-0227">DNA damage</keyword>
<dbReference type="GO" id="GO:0006310">
    <property type="term" value="P:DNA recombination"/>
    <property type="evidence" value="ECO:0007669"/>
    <property type="project" value="UniProtKB-KW"/>
</dbReference>
<dbReference type="Pfam" id="PF04057">
    <property type="entry name" value="Rep-A_N"/>
    <property type="match status" value="1"/>
</dbReference>
<dbReference type="InterPro" id="IPR047192">
    <property type="entry name" value="Euk_RPA1_DBD_C"/>
</dbReference>
<dbReference type="AlphaFoldDB" id="A0A2Z7A0T9"/>